<dbReference type="PANTHER" id="PTHR43194">
    <property type="entry name" value="HYDROLASE ALPHA/BETA FOLD FAMILY"/>
    <property type="match status" value="1"/>
</dbReference>
<dbReference type="InterPro" id="IPR000073">
    <property type="entry name" value="AB_hydrolase_1"/>
</dbReference>
<name>A0ABX7LPN7_9CAUL</name>
<organism evidence="2 3">
    <name type="scientific">Brevundimonas fontaquae</name>
    <dbReference type="NCBI Taxonomy" id="2813778"/>
    <lineage>
        <taxon>Bacteria</taxon>
        <taxon>Pseudomonadati</taxon>
        <taxon>Pseudomonadota</taxon>
        <taxon>Alphaproteobacteria</taxon>
        <taxon>Caulobacterales</taxon>
        <taxon>Caulobacteraceae</taxon>
        <taxon>Brevundimonas</taxon>
    </lineage>
</organism>
<reference evidence="2 3" key="1">
    <citation type="submission" date="2021-02" db="EMBL/GenBank/DDBJ databases">
        <title>Brevundimonas sp. CS1 genome sequence.</title>
        <authorList>
            <person name="Lee K."/>
            <person name="Choi Y.-J."/>
            <person name="Son H.-R."/>
        </authorList>
    </citation>
    <scope>NUCLEOTIDE SEQUENCE [LARGE SCALE GENOMIC DNA]</scope>
    <source>
        <strain evidence="2 3">CS1</strain>
    </source>
</reference>
<dbReference type="PANTHER" id="PTHR43194:SF2">
    <property type="entry name" value="PEROXISOMAL MEMBRANE PROTEIN LPX1"/>
    <property type="match status" value="1"/>
</dbReference>
<accession>A0ABX7LPN7</accession>
<sequence length="255" mass="28346">MMRRTFVNDGLTFSYLDQGGSGTPIIALHAYWMESGTYEGLAEALAPEWRIIALDQRGHGYSSHSNDLSWDAFISDLGAFLDHLHLGDPVILAGNSLGGTVAFRFAARYPQRVSAMILEESPAEEDSDLDFMRQWAGVYPTREALKEKIGERLAWSVEPSFRQTTEGWTLAFSPAALADAQSGLNGDFWDDWRSTDCPTLLVRGRHSRAVEGDVLESMSVERPNTTLVTLDAGHVVHHDKPEAFADEVRKFLTAR</sequence>
<dbReference type="Proteomes" id="UP000662957">
    <property type="component" value="Chromosome"/>
</dbReference>
<feature type="domain" description="AB hydrolase-1" evidence="1">
    <location>
        <begin position="26"/>
        <end position="246"/>
    </location>
</feature>
<dbReference type="Pfam" id="PF12697">
    <property type="entry name" value="Abhydrolase_6"/>
    <property type="match status" value="1"/>
</dbReference>
<gene>
    <name evidence="2" type="ORF">JX001_02990</name>
</gene>
<keyword evidence="3" id="KW-1185">Reference proteome</keyword>
<proteinExistence type="predicted"/>
<evidence type="ECO:0000259" key="1">
    <source>
        <dbReference type="Pfam" id="PF12697"/>
    </source>
</evidence>
<dbReference type="PRINTS" id="PR00111">
    <property type="entry name" value="ABHYDROLASE"/>
</dbReference>
<dbReference type="GO" id="GO:0016787">
    <property type="term" value="F:hydrolase activity"/>
    <property type="evidence" value="ECO:0007669"/>
    <property type="project" value="UniProtKB-KW"/>
</dbReference>
<dbReference type="Gene3D" id="3.40.50.1820">
    <property type="entry name" value="alpha/beta hydrolase"/>
    <property type="match status" value="1"/>
</dbReference>
<keyword evidence="2" id="KW-0378">Hydrolase</keyword>
<dbReference type="InterPro" id="IPR029058">
    <property type="entry name" value="AB_hydrolase_fold"/>
</dbReference>
<evidence type="ECO:0000313" key="3">
    <source>
        <dbReference type="Proteomes" id="UP000662957"/>
    </source>
</evidence>
<protein>
    <submittedName>
        <fullName evidence="2">Alpha/beta hydrolase</fullName>
    </submittedName>
</protein>
<dbReference type="RefSeq" id="WP_205682234.1">
    <property type="nucleotide sequence ID" value="NZ_CP070968.1"/>
</dbReference>
<evidence type="ECO:0000313" key="2">
    <source>
        <dbReference type="EMBL" id="QSF54800.1"/>
    </source>
</evidence>
<dbReference type="SUPFAM" id="SSF53474">
    <property type="entry name" value="alpha/beta-Hydrolases"/>
    <property type="match status" value="1"/>
</dbReference>
<dbReference type="InterPro" id="IPR050228">
    <property type="entry name" value="Carboxylesterase_BioH"/>
</dbReference>
<dbReference type="EMBL" id="CP070968">
    <property type="protein sequence ID" value="QSF54800.1"/>
    <property type="molecule type" value="Genomic_DNA"/>
</dbReference>